<organism evidence="1 2">
    <name type="scientific">Halobacillus amylolyticus</name>
    <dbReference type="NCBI Taxonomy" id="2932259"/>
    <lineage>
        <taxon>Bacteria</taxon>
        <taxon>Bacillati</taxon>
        <taxon>Bacillota</taxon>
        <taxon>Bacilli</taxon>
        <taxon>Bacillales</taxon>
        <taxon>Bacillaceae</taxon>
        <taxon>Halobacillus</taxon>
    </lineage>
</organism>
<protein>
    <submittedName>
        <fullName evidence="1">Thioesterase family protein</fullName>
    </submittedName>
</protein>
<evidence type="ECO:0000313" key="1">
    <source>
        <dbReference type="EMBL" id="UOR10957.1"/>
    </source>
</evidence>
<dbReference type="EMBL" id="CP095075">
    <property type="protein sequence ID" value="UOR10957.1"/>
    <property type="molecule type" value="Genomic_DNA"/>
</dbReference>
<dbReference type="RefSeq" id="WP_245030458.1">
    <property type="nucleotide sequence ID" value="NZ_CP095075.1"/>
</dbReference>
<dbReference type="InterPro" id="IPR029069">
    <property type="entry name" value="HotDog_dom_sf"/>
</dbReference>
<gene>
    <name evidence="1" type="ORF">MUO15_15290</name>
</gene>
<evidence type="ECO:0000313" key="2">
    <source>
        <dbReference type="Proteomes" id="UP000830326"/>
    </source>
</evidence>
<dbReference type="CDD" id="cd00586">
    <property type="entry name" value="4HBT"/>
    <property type="match status" value="1"/>
</dbReference>
<dbReference type="Gene3D" id="3.10.129.10">
    <property type="entry name" value="Hotdog Thioesterase"/>
    <property type="match status" value="1"/>
</dbReference>
<dbReference type="PANTHER" id="PTHR31793:SF2">
    <property type="entry name" value="BLR1345 PROTEIN"/>
    <property type="match status" value="1"/>
</dbReference>
<name>A0ABY4H836_9BACI</name>
<dbReference type="Pfam" id="PF13279">
    <property type="entry name" value="4HBT_2"/>
    <property type="match status" value="1"/>
</dbReference>
<accession>A0ABY4H836</accession>
<keyword evidence="2" id="KW-1185">Reference proteome</keyword>
<dbReference type="Proteomes" id="UP000830326">
    <property type="component" value="Chromosome"/>
</dbReference>
<dbReference type="SUPFAM" id="SSF54637">
    <property type="entry name" value="Thioesterase/thiol ester dehydrase-isomerase"/>
    <property type="match status" value="1"/>
</dbReference>
<proteinExistence type="predicted"/>
<dbReference type="PANTHER" id="PTHR31793">
    <property type="entry name" value="4-HYDROXYBENZOYL-COA THIOESTERASE FAMILY MEMBER"/>
    <property type="match status" value="1"/>
</dbReference>
<dbReference type="InterPro" id="IPR050563">
    <property type="entry name" value="4-hydroxybenzoyl-CoA_TE"/>
</dbReference>
<reference evidence="1" key="1">
    <citation type="submission" date="2022-04" db="EMBL/GenBank/DDBJ databases">
        <title>Halobacillus sp. isolated from saltern.</title>
        <authorList>
            <person name="Won M."/>
            <person name="Lee C.-M."/>
            <person name="Woen H.-Y."/>
            <person name="Kwon S.-W."/>
        </authorList>
    </citation>
    <scope>NUCLEOTIDE SEQUENCE</scope>
    <source>
        <strain evidence="1">SSHM10-5</strain>
    </source>
</reference>
<sequence>MPESAFNYQDHVHKEWVDYNGHMNDAAYAAIFSHAVDYFMDYIGLDEKARESFAYTIFTLETHLCYLKEAHENEKIHVSVQLIDDDAKRLHIFFVMKNNHGDTLATSEQMLMGMSTAEGRPASFPESVSQMIKQIRQAHEHLETPKQVGRQIGIKR</sequence>